<dbReference type="EMBL" id="CAADFI010000462">
    <property type="protein sequence ID" value="VFK04580.1"/>
    <property type="molecule type" value="Genomic_DNA"/>
</dbReference>
<evidence type="ECO:0000313" key="1">
    <source>
        <dbReference type="EMBL" id="VFK04580.1"/>
    </source>
</evidence>
<dbReference type="EMBL" id="CAADFJ010000462">
    <property type="protein sequence ID" value="VFK07883.1"/>
    <property type="molecule type" value="Genomic_DNA"/>
</dbReference>
<protein>
    <submittedName>
        <fullName evidence="1">Uncharacterized protein</fullName>
    </submittedName>
</protein>
<accession>A0A450VIL8</accession>
<evidence type="ECO:0000313" key="2">
    <source>
        <dbReference type="EMBL" id="VFK05432.1"/>
    </source>
</evidence>
<sequence>MIRAGYPVIQCNAGRGCYCYFCYSRYCPGCPARIVQMFRKAPAFLQGTPGIFRSHFVRNFFQIHYFLICYEPHTIGQSI</sequence>
<reference evidence="1" key="1">
    <citation type="submission" date="2019-02" db="EMBL/GenBank/DDBJ databases">
        <authorList>
            <person name="Gruber-Vodicka R. H."/>
            <person name="Seah K. B. B."/>
        </authorList>
    </citation>
    <scope>NUCLEOTIDE SEQUENCE</scope>
    <source>
        <strain evidence="3">BECK_SA2B12</strain>
        <strain evidence="2">BECK_SA2B15</strain>
        <strain evidence="1">BECK_SA2B20</strain>
    </source>
</reference>
<gene>
    <name evidence="2" type="ORF">BECKH772A_GA0070896_105482</name>
    <name evidence="1" type="ORF">BECKH772B_GA0070898_104623</name>
    <name evidence="3" type="ORF">BECKH772C_GA0070978_104623</name>
</gene>
<dbReference type="EMBL" id="CAADFG010000548">
    <property type="protein sequence ID" value="VFK05432.1"/>
    <property type="molecule type" value="Genomic_DNA"/>
</dbReference>
<name>A0A450VIL8_9GAMM</name>
<evidence type="ECO:0000313" key="3">
    <source>
        <dbReference type="EMBL" id="VFK07883.1"/>
    </source>
</evidence>
<dbReference type="AlphaFoldDB" id="A0A450VIL8"/>
<organism evidence="1">
    <name type="scientific">Candidatus Kentrum eta</name>
    <dbReference type="NCBI Taxonomy" id="2126337"/>
    <lineage>
        <taxon>Bacteria</taxon>
        <taxon>Pseudomonadati</taxon>
        <taxon>Pseudomonadota</taxon>
        <taxon>Gammaproteobacteria</taxon>
        <taxon>Candidatus Kentrum</taxon>
    </lineage>
</organism>
<proteinExistence type="predicted"/>